<feature type="repeat" description="ANK" evidence="3">
    <location>
        <begin position="581"/>
        <end position="613"/>
    </location>
</feature>
<dbReference type="OrthoDB" id="3801572at2759"/>
<dbReference type="InterPro" id="IPR011009">
    <property type="entry name" value="Kinase-like_dom_sf"/>
</dbReference>
<dbReference type="SUPFAM" id="SSF56112">
    <property type="entry name" value="Protein kinase-like (PK-like)"/>
    <property type="match status" value="1"/>
</dbReference>
<feature type="repeat" description="ANK" evidence="3">
    <location>
        <begin position="786"/>
        <end position="820"/>
    </location>
</feature>
<dbReference type="SUPFAM" id="SSF48403">
    <property type="entry name" value="Ankyrin repeat"/>
    <property type="match status" value="2"/>
</dbReference>
<evidence type="ECO:0000313" key="6">
    <source>
        <dbReference type="Proteomes" id="UP001140560"/>
    </source>
</evidence>
<evidence type="ECO:0000256" key="3">
    <source>
        <dbReference type="PROSITE-ProRule" id="PRU00023"/>
    </source>
</evidence>
<dbReference type="SMART" id="SM00248">
    <property type="entry name" value="ANK"/>
    <property type="match status" value="8"/>
</dbReference>
<dbReference type="PROSITE" id="PS00108">
    <property type="entry name" value="PROTEIN_KINASE_ST"/>
    <property type="match status" value="1"/>
</dbReference>
<reference evidence="5" key="1">
    <citation type="submission" date="2022-10" db="EMBL/GenBank/DDBJ databases">
        <title>Tapping the CABI collections for fungal endophytes: first genome assemblies for Collariella, Neodidymelliopsis, Ascochyta clinopodiicola, Didymella pomorum, Didymosphaeria variabile, Neocosmospora piperis and Neocucurbitaria cava.</title>
        <authorList>
            <person name="Hill R."/>
        </authorList>
    </citation>
    <scope>NUCLEOTIDE SEQUENCE</scope>
    <source>
        <strain evidence="5">IMI 356814</strain>
    </source>
</reference>
<dbReference type="InterPro" id="IPR036770">
    <property type="entry name" value="Ankyrin_rpt-contain_sf"/>
</dbReference>
<keyword evidence="1" id="KW-0677">Repeat</keyword>
<protein>
    <recommendedName>
        <fullName evidence="4">Protein kinase domain-containing protein</fullName>
    </recommendedName>
</protein>
<dbReference type="InterPro" id="IPR000719">
    <property type="entry name" value="Prot_kinase_dom"/>
</dbReference>
<evidence type="ECO:0000313" key="5">
    <source>
        <dbReference type="EMBL" id="KAJ4364042.1"/>
    </source>
</evidence>
<dbReference type="PROSITE" id="PS50297">
    <property type="entry name" value="ANK_REP_REGION"/>
    <property type="match status" value="4"/>
</dbReference>
<dbReference type="PANTHER" id="PTHR24198:SF165">
    <property type="entry name" value="ANKYRIN REPEAT-CONTAINING PROTEIN-RELATED"/>
    <property type="match status" value="1"/>
</dbReference>
<dbReference type="PROSITE" id="PS50011">
    <property type="entry name" value="PROTEIN_KINASE_DOM"/>
    <property type="match status" value="1"/>
</dbReference>
<organism evidence="5 6">
    <name type="scientific">Neocucurbitaria cava</name>
    <dbReference type="NCBI Taxonomy" id="798079"/>
    <lineage>
        <taxon>Eukaryota</taxon>
        <taxon>Fungi</taxon>
        <taxon>Dikarya</taxon>
        <taxon>Ascomycota</taxon>
        <taxon>Pezizomycotina</taxon>
        <taxon>Dothideomycetes</taxon>
        <taxon>Pleosporomycetidae</taxon>
        <taxon>Pleosporales</taxon>
        <taxon>Pleosporineae</taxon>
        <taxon>Cucurbitariaceae</taxon>
        <taxon>Neocucurbitaria</taxon>
    </lineage>
</organism>
<dbReference type="Proteomes" id="UP001140560">
    <property type="component" value="Unassembled WGS sequence"/>
</dbReference>
<dbReference type="GO" id="GO:0005524">
    <property type="term" value="F:ATP binding"/>
    <property type="evidence" value="ECO:0007669"/>
    <property type="project" value="InterPro"/>
</dbReference>
<dbReference type="InterPro" id="IPR008271">
    <property type="entry name" value="Ser/Thr_kinase_AS"/>
</dbReference>
<evidence type="ECO:0000256" key="1">
    <source>
        <dbReference type="ARBA" id="ARBA00022737"/>
    </source>
</evidence>
<comment type="caution">
    <text evidence="5">The sequence shown here is derived from an EMBL/GenBank/DDBJ whole genome shotgun (WGS) entry which is preliminary data.</text>
</comment>
<dbReference type="SMART" id="SM00220">
    <property type="entry name" value="S_TKc"/>
    <property type="match status" value="1"/>
</dbReference>
<gene>
    <name evidence="5" type="ORF">N0V83_009497</name>
</gene>
<name>A0A9W8Y0P3_9PLEO</name>
<dbReference type="Pfam" id="PF00069">
    <property type="entry name" value="Pkinase"/>
    <property type="match status" value="1"/>
</dbReference>
<dbReference type="Gene3D" id="1.10.510.10">
    <property type="entry name" value="Transferase(Phosphotransferase) domain 1"/>
    <property type="match status" value="1"/>
</dbReference>
<dbReference type="InterPro" id="IPR002110">
    <property type="entry name" value="Ankyrin_rpt"/>
</dbReference>
<keyword evidence="6" id="KW-1185">Reference proteome</keyword>
<proteinExistence type="predicted"/>
<keyword evidence="2 3" id="KW-0040">ANK repeat</keyword>
<evidence type="ECO:0000259" key="4">
    <source>
        <dbReference type="PROSITE" id="PS50011"/>
    </source>
</evidence>
<feature type="repeat" description="ANK" evidence="3">
    <location>
        <begin position="911"/>
        <end position="943"/>
    </location>
</feature>
<dbReference type="PANTHER" id="PTHR24198">
    <property type="entry name" value="ANKYRIN REPEAT AND PROTEIN KINASE DOMAIN-CONTAINING PROTEIN"/>
    <property type="match status" value="1"/>
</dbReference>
<dbReference type="Pfam" id="PF00023">
    <property type="entry name" value="Ank"/>
    <property type="match status" value="2"/>
</dbReference>
<accession>A0A9W8Y0P3</accession>
<dbReference type="GO" id="GO:0004672">
    <property type="term" value="F:protein kinase activity"/>
    <property type="evidence" value="ECO:0007669"/>
    <property type="project" value="InterPro"/>
</dbReference>
<sequence length="1048" mass="115722">MFCLDYSHEITEPDSLSNSRSSRAPVNGYGALQISEGLEAYGTQSSASGTATVVEVFVAALHKSNLPGPVILIDETAERIMVGRGSQFVIYRQRMAVPELTQFSTRTVAVKVPRFSLNPKAPLRLAGTAAQKHIHDMYLEVLALTNPIIRSHPYVARLLAWSYDAYTMNTPLYLVMELAECSLRSFLQNPVEGTVSHSLRYDLCRNVAAGVDVLHECGLIHGDLKTDNILIFRNRKGAYVAKVADFGLSVAEAVSGVGPVSNVYIGGTLGWQAPEVEQARTRDLDRMSLYSDGSNMTDFVDCSFNKVHHDGPYYSWETPTMAQVFIRDLYARMMEVPESTAPEMLFSMFLVVTAWPKLLTSSWNQGLDILLLAANRGSTAARGIVDSVVTYYGLTLQEEVEAHLFDWRRTAALSGSILAQRALACHDPSLLQDCVKHFRDRGGYATLYGTFDSMRQTGNTSSGTSYSRLHELATYGTPVALEAHLRDDDASSLDALTDEGETSVYLACARGSWEILEIFLGHGADCRIPCTQWDITCLHWAFAFDEHRQADAVSCLIAAGVDVNALVRDATPFPHYPFILPPGTALHWAVVTRSHTVIESLLQNGVDVSLRDGCDMYVYDDRIRILDKFGGPNMEAYSIPKGRVKGLSALDYAAMAQDPFIFDVIGRMRLPIDINNVDEEGLSVLHRLSTDPKRRTRTGNAFCDKVFRGAPPDTNKDLRHIIKVIVDIGGDLELLTTPSAMVSEHNDSELTLPCYTPLMMAALGTSVELVEALLQAGARVDAVNDKGQTALMCISEDREAAATIIPVLIAHGANVNHVDKSDATPILLASGPRSIDTVDLLLCKGADIDSRVPYREDEHGQGRGIFGLLPRQDDPFNDEADLTIRGMLEKYVFACPDIAKKRRVIDKGDIDGRTLLHQFARSGMPRCVQALLSNNAPLNALDYIYRRDHDQGKDVKLSWFETPLDSAFVARERKIQEMQRESVHTLEENEDILTKIDRVIFILQEAGGICTRHQVKSEPFLFDQSKFGKRGFVKALRESGSGGTVTVV</sequence>
<dbReference type="EMBL" id="JAPEUY010000018">
    <property type="protein sequence ID" value="KAJ4364042.1"/>
    <property type="molecule type" value="Genomic_DNA"/>
</dbReference>
<feature type="repeat" description="ANK" evidence="3">
    <location>
        <begin position="499"/>
        <end position="525"/>
    </location>
</feature>
<dbReference type="AlphaFoldDB" id="A0A9W8Y0P3"/>
<feature type="domain" description="Protein kinase" evidence="4">
    <location>
        <begin position="76"/>
        <end position="394"/>
    </location>
</feature>
<dbReference type="Gene3D" id="1.25.40.20">
    <property type="entry name" value="Ankyrin repeat-containing domain"/>
    <property type="match status" value="4"/>
</dbReference>
<evidence type="ECO:0000256" key="2">
    <source>
        <dbReference type="ARBA" id="ARBA00023043"/>
    </source>
</evidence>
<feature type="repeat" description="ANK" evidence="3">
    <location>
        <begin position="753"/>
        <end position="785"/>
    </location>
</feature>
<dbReference type="PROSITE" id="PS50088">
    <property type="entry name" value="ANK_REPEAT"/>
    <property type="match status" value="5"/>
</dbReference>
<dbReference type="Pfam" id="PF12796">
    <property type="entry name" value="Ank_2"/>
    <property type="match status" value="1"/>
</dbReference>